<evidence type="ECO:0000256" key="7">
    <source>
        <dbReference type="SAM" id="MobiDB-lite"/>
    </source>
</evidence>
<dbReference type="Pfam" id="PF00551">
    <property type="entry name" value="Formyl_trans_N"/>
    <property type="match status" value="1"/>
</dbReference>
<dbReference type="PANTHER" id="PTHR43369">
    <property type="entry name" value="PHOSPHORIBOSYLGLYCINAMIDE FORMYLTRANSFERASE"/>
    <property type="match status" value="1"/>
</dbReference>
<dbReference type="Proteomes" id="UP000295023">
    <property type="component" value="Unassembled WGS sequence"/>
</dbReference>
<dbReference type="EMBL" id="SKBM01000005">
    <property type="protein sequence ID" value="TCZ64350.1"/>
    <property type="molecule type" value="Genomic_DNA"/>
</dbReference>
<keyword evidence="3 6" id="KW-0658">Purine biosynthesis</keyword>
<dbReference type="OrthoDB" id="9806170at2"/>
<feature type="region of interest" description="Disordered" evidence="7">
    <location>
        <begin position="1"/>
        <end position="20"/>
    </location>
</feature>
<comment type="similarity">
    <text evidence="4 6">Belongs to the GART family.</text>
</comment>
<dbReference type="HAMAP" id="MF_01930">
    <property type="entry name" value="PurN"/>
    <property type="match status" value="1"/>
</dbReference>
<proteinExistence type="inferred from homology"/>
<dbReference type="Gene3D" id="3.40.50.170">
    <property type="entry name" value="Formyl transferase, N-terminal domain"/>
    <property type="match status" value="1"/>
</dbReference>
<feature type="domain" description="Formyl transferase N-terminal" evidence="8">
    <location>
        <begin position="26"/>
        <end position="206"/>
    </location>
</feature>
<evidence type="ECO:0000313" key="10">
    <source>
        <dbReference type="Proteomes" id="UP000295023"/>
    </source>
</evidence>
<dbReference type="InterPro" id="IPR002376">
    <property type="entry name" value="Formyl_transf_N"/>
</dbReference>
<dbReference type="RefSeq" id="WP_132286028.1">
    <property type="nucleotide sequence ID" value="NZ_SKBM01000005.1"/>
</dbReference>
<comment type="pathway">
    <text evidence="1 6">Purine metabolism; IMP biosynthesis via de novo pathway; N(2)-formyl-N(1)-(5-phospho-D-ribosyl)glycinamide from N(1)-(5-phospho-D-ribosyl)glycinamide (10-formyl THF route): step 1/1.</text>
</comment>
<dbReference type="PANTHER" id="PTHR43369:SF2">
    <property type="entry name" value="PHOSPHORIBOSYLGLYCINAMIDE FORMYLTRANSFERASE"/>
    <property type="match status" value="1"/>
</dbReference>
<dbReference type="AlphaFoldDB" id="A0A4R4DV83"/>
<feature type="binding site" evidence="6">
    <location>
        <begin position="35"/>
        <end position="37"/>
    </location>
    <ligand>
        <name>N(1)-(5-phospho-beta-D-ribosyl)glycinamide</name>
        <dbReference type="ChEBI" id="CHEBI:143788"/>
    </ligand>
</feature>
<keyword evidence="2 6" id="KW-0808">Transferase</keyword>
<dbReference type="NCBIfam" id="TIGR00639">
    <property type="entry name" value="PurN"/>
    <property type="match status" value="1"/>
</dbReference>
<reference evidence="9 10" key="1">
    <citation type="submission" date="2019-03" db="EMBL/GenBank/DDBJ databases">
        <title>Paracraurococcus aquatilis NE82 genome sequence.</title>
        <authorList>
            <person name="Zhao Y."/>
            <person name="Du Z."/>
        </authorList>
    </citation>
    <scope>NUCLEOTIDE SEQUENCE [LARGE SCALE GENOMIC DNA]</scope>
    <source>
        <strain evidence="9 10">NE82</strain>
    </source>
</reference>
<feature type="site" description="Raises pKa of active site His" evidence="6">
    <location>
        <position position="169"/>
    </location>
</feature>
<comment type="caution">
    <text evidence="9">The sequence shown here is derived from an EMBL/GenBank/DDBJ whole genome shotgun (WGS) entry which is preliminary data.</text>
</comment>
<evidence type="ECO:0000256" key="2">
    <source>
        <dbReference type="ARBA" id="ARBA00022679"/>
    </source>
</evidence>
<evidence type="ECO:0000256" key="5">
    <source>
        <dbReference type="ARBA" id="ARBA00047664"/>
    </source>
</evidence>
<dbReference type="GO" id="GO:0004644">
    <property type="term" value="F:phosphoribosylglycinamide formyltransferase activity"/>
    <property type="evidence" value="ECO:0007669"/>
    <property type="project" value="UniProtKB-UniRule"/>
</dbReference>
<dbReference type="InterPro" id="IPR036477">
    <property type="entry name" value="Formyl_transf_N_sf"/>
</dbReference>
<gene>
    <name evidence="6" type="primary">purN</name>
    <name evidence="9" type="ORF">EXY23_06800</name>
</gene>
<comment type="function">
    <text evidence="6">Catalyzes the transfer of a formyl group from 10-formyltetrahydrofolate to 5-phospho-ribosyl-glycinamide (GAR), producing 5-phospho-ribosyl-N-formylglycinamide (FGAR) and tetrahydrofolate.</text>
</comment>
<dbReference type="InterPro" id="IPR004607">
    <property type="entry name" value="GART"/>
</dbReference>
<dbReference type="CDD" id="cd08645">
    <property type="entry name" value="FMT_core_GART"/>
    <property type="match status" value="1"/>
</dbReference>
<organism evidence="9 10">
    <name type="scientific">Roseicella aquatilis</name>
    <dbReference type="NCBI Taxonomy" id="2527868"/>
    <lineage>
        <taxon>Bacteria</taxon>
        <taxon>Pseudomonadati</taxon>
        <taxon>Pseudomonadota</taxon>
        <taxon>Alphaproteobacteria</taxon>
        <taxon>Acetobacterales</taxon>
        <taxon>Roseomonadaceae</taxon>
        <taxon>Roseicella</taxon>
    </lineage>
</organism>
<dbReference type="SUPFAM" id="SSF53328">
    <property type="entry name" value="Formyltransferase"/>
    <property type="match status" value="1"/>
</dbReference>
<sequence>MVQNRADPIQTSGPCGSPVIGSGRTRTAILISGRGSNMAALLAAARDPAYPAEIALVLSNRADAAGLARAAEAGVPTAVVESRGFRGDRAGFEAAVQGVLAAHGIALIALAGFMRVLTPGFVEHWAGRLVNIHPSLLPSFPGLDTHERAIAAGLRLHGCTVHLVSAGVDEGPILAQAAVPVLPDDTAASLAARVLEQEHRIYPAALAWLAAGRVRVAAGRAVVEGIPPAQGALANPLPGTLPFPTPSGHTG</sequence>
<evidence type="ECO:0000256" key="4">
    <source>
        <dbReference type="ARBA" id="ARBA00038440"/>
    </source>
</evidence>
<dbReference type="EC" id="2.1.2.2" evidence="6"/>
<accession>A0A4R4DV83</accession>
<feature type="binding site" evidence="6">
    <location>
        <position position="131"/>
    </location>
    <ligand>
        <name>(6R)-10-formyltetrahydrofolate</name>
        <dbReference type="ChEBI" id="CHEBI:195366"/>
    </ligand>
</feature>
<evidence type="ECO:0000256" key="6">
    <source>
        <dbReference type="HAMAP-Rule" id="MF_01930"/>
    </source>
</evidence>
<feature type="binding site" evidence="6">
    <location>
        <position position="89"/>
    </location>
    <ligand>
        <name>(6R)-10-formyltetrahydrofolate</name>
        <dbReference type="ChEBI" id="CHEBI:195366"/>
    </ligand>
</feature>
<evidence type="ECO:0000259" key="8">
    <source>
        <dbReference type="Pfam" id="PF00551"/>
    </source>
</evidence>
<feature type="compositionally biased region" description="Polar residues" evidence="7">
    <location>
        <begin position="1"/>
        <end position="14"/>
    </location>
</feature>
<comment type="catalytic activity">
    <reaction evidence="5 6">
        <text>N(1)-(5-phospho-beta-D-ribosyl)glycinamide + (6R)-10-formyltetrahydrofolate = N(2)-formyl-N(1)-(5-phospho-beta-D-ribosyl)glycinamide + (6S)-5,6,7,8-tetrahydrofolate + H(+)</text>
        <dbReference type="Rhea" id="RHEA:15053"/>
        <dbReference type="ChEBI" id="CHEBI:15378"/>
        <dbReference type="ChEBI" id="CHEBI:57453"/>
        <dbReference type="ChEBI" id="CHEBI:143788"/>
        <dbReference type="ChEBI" id="CHEBI:147286"/>
        <dbReference type="ChEBI" id="CHEBI:195366"/>
        <dbReference type="EC" id="2.1.2.2"/>
    </reaction>
</comment>
<name>A0A4R4DV83_9PROT</name>
<dbReference type="PROSITE" id="PS00373">
    <property type="entry name" value="GART"/>
    <property type="match status" value="1"/>
</dbReference>
<evidence type="ECO:0000313" key="9">
    <source>
        <dbReference type="EMBL" id="TCZ64350.1"/>
    </source>
</evidence>
<dbReference type="InterPro" id="IPR001555">
    <property type="entry name" value="GART_AS"/>
</dbReference>
<protein>
    <recommendedName>
        <fullName evidence="6">Phosphoribosylglycinamide formyltransferase</fullName>
        <ecNumber evidence="6">2.1.2.2</ecNumber>
    </recommendedName>
    <alternativeName>
        <fullName evidence="6">5'-phosphoribosylglycinamide transformylase</fullName>
    </alternativeName>
    <alternativeName>
        <fullName evidence="6">GAR transformylase</fullName>
        <shortName evidence="6">GART</shortName>
    </alternativeName>
</protein>
<feature type="active site" description="Proton donor" evidence="6">
    <location>
        <position position="133"/>
    </location>
</feature>
<evidence type="ECO:0000256" key="3">
    <source>
        <dbReference type="ARBA" id="ARBA00022755"/>
    </source>
</evidence>
<keyword evidence="10" id="KW-1185">Reference proteome</keyword>
<dbReference type="GO" id="GO:0006189">
    <property type="term" value="P:'de novo' IMP biosynthetic process"/>
    <property type="evidence" value="ECO:0007669"/>
    <property type="project" value="UniProtKB-UniRule"/>
</dbReference>
<dbReference type="UniPathway" id="UPA00074">
    <property type="reaction ID" value="UER00126"/>
</dbReference>
<dbReference type="GO" id="GO:0005829">
    <property type="term" value="C:cytosol"/>
    <property type="evidence" value="ECO:0007669"/>
    <property type="project" value="TreeGrafter"/>
</dbReference>
<comment type="caution">
    <text evidence="6">Lacks conserved residue(s) required for the propagation of feature annotation.</text>
</comment>
<evidence type="ECO:0000256" key="1">
    <source>
        <dbReference type="ARBA" id="ARBA00005054"/>
    </source>
</evidence>